<sequence>APPRELDRLRALSPLSQRCRRSPSMNPRTPLLLTSRGGASSATNGDIGATVSRTQGSATSQRETAAKSVRAPSTPVSSSSKSVRTTRAGPVRPTRVNTAVTGTTRKVSAPSKLI</sequence>
<proteinExistence type="predicted"/>
<dbReference type="Proteomes" id="UP001381693">
    <property type="component" value="Unassembled WGS sequence"/>
</dbReference>
<feature type="compositionally biased region" description="Polar residues" evidence="1">
    <location>
        <begin position="51"/>
        <end position="63"/>
    </location>
</feature>
<evidence type="ECO:0000256" key="1">
    <source>
        <dbReference type="SAM" id="MobiDB-lite"/>
    </source>
</evidence>
<keyword evidence="3" id="KW-1185">Reference proteome</keyword>
<comment type="caution">
    <text evidence="2">The sequence shown here is derived from an EMBL/GenBank/DDBJ whole genome shotgun (WGS) entry which is preliminary data.</text>
</comment>
<protein>
    <submittedName>
        <fullName evidence="2">Uncharacterized protein</fullName>
    </submittedName>
</protein>
<organism evidence="2 3">
    <name type="scientific">Halocaridina rubra</name>
    <name type="common">Hawaiian red shrimp</name>
    <dbReference type="NCBI Taxonomy" id="373956"/>
    <lineage>
        <taxon>Eukaryota</taxon>
        <taxon>Metazoa</taxon>
        <taxon>Ecdysozoa</taxon>
        <taxon>Arthropoda</taxon>
        <taxon>Crustacea</taxon>
        <taxon>Multicrustacea</taxon>
        <taxon>Malacostraca</taxon>
        <taxon>Eumalacostraca</taxon>
        <taxon>Eucarida</taxon>
        <taxon>Decapoda</taxon>
        <taxon>Pleocyemata</taxon>
        <taxon>Caridea</taxon>
        <taxon>Atyoidea</taxon>
        <taxon>Atyidae</taxon>
        <taxon>Halocaridina</taxon>
    </lineage>
</organism>
<dbReference type="AlphaFoldDB" id="A0AAN8XEM8"/>
<feature type="compositionally biased region" description="Low complexity" evidence="1">
    <location>
        <begin position="68"/>
        <end position="88"/>
    </location>
</feature>
<evidence type="ECO:0000313" key="3">
    <source>
        <dbReference type="Proteomes" id="UP001381693"/>
    </source>
</evidence>
<dbReference type="EMBL" id="JAXCGZ010003802">
    <property type="protein sequence ID" value="KAK7083130.1"/>
    <property type="molecule type" value="Genomic_DNA"/>
</dbReference>
<reference evidence="2 3" key="1">
    <citation type="submission" date="2023-11" db="EMBL/GenBank/DDBJ databases">
        <title>Halocaridina rubra genome assembly.</title>
        <authorList>
            <person name="Smith C."/>
        </authorList>
    </citation>
    <scope>NUCLEOTIDE SEQUENCE [LARGE SCALE GENOMIC DNA]</scope>
    <source>
        <strain evidence="2">EP-1</strain>
        <tissue evidence="2">Whole</tissue>
    </source>
</reference>
<feature type="non-terminal residue" evidence="2">
    <location>
        <position position="1"/>
    </location>
</feature>
<feature type="compositionally biased region" description="Polar residues" evidence="1">
    <location>
        <begin position="95"/>
        <end position="106"/>
    </location>
</feature>
<gene>
    <name evidence="2" type="ORF">SK128_015876</name>
</gene>
<evidence type="ECO:0000313" key="2">
    <source>
        <dbReference type="EMBL" id="KAK7083130.1"/>
    </source>
</evidence>
<feature type="region of interest" description="Disordered" evidence="1">
    <location>
        <begin position="1"/>
        <end position="114"/>
    </location>
</feature>
<accession>A0AAN8XEM8</accession>
<name>A0AAN8XEM8_HALRR</name>
<feature type="compositionally biased region" description="Basic and acidic residues" evidence="1">
    <location>
        <begin position="1"/>
        <end position="10"/>
    </location>
</feature>
<feature type="non-terminal residue" evidence="2">
    <location>
        <position position="114"/>
    </location>
</feature>